<dbReference type="NCBIfam" id="TIGR02473">
    <property type="entry name" value="flagell_FliJ"/>
    <property type="match status" value="1"/>
</dbReference>
<name>A0A2P2I8Q0_9CRUS</name>
<accession>A0A2P2I8Q0</accession>
<dbReference type="Pfam" id="PF02050">
    <property type="entry name" value="FliJ"/>
    <property type="match status" value="1"/>
</dbReference>
<keyword evidence="6" id="KW-0653">Protein transport</keyword>
<evidence type="ECO:0000256" key="2">
    <source>
        <dbReference type="ARBA" id="ARBA00022448"/>
    </source>
</evidence>
<comment type="subcellular location">
    <subcellularLocation>
        <location evidence="1">Cell membrane</location>
        <topology evidence="1">Peripheral membrane protein</topology>
        <orientation evidence="1">Cytoplasmic side</orientation>
    </subcellularLocation>
</comment>
<evidence type="ECO:0000256" key="8">
    <source>
        <dbReference type="ARBA" id="ARBA00023225"/>
    </source>
</evidence>
<dbReference type="InterPro" id="IPR053716">
    <property type="entry name" value="Flag_assembly_chemotaxis_eff"/>
</dbReference>
<evidence type="ECO:0000256" key="1">
    <source>
        <dbReference type="ARBA" id="ARBA00004413"/>
    </source>
</evidence>
<dbReference type="GO" id="GO:0006935">
    <property type="term" value="P:chemotaxis"/>
    <property type="evidence" value="ECO:0007669"/>
    <property type="project" value="UniProtKB-KW"/>
</dbReference>
<keyword evidence="8" id="KW-1006">Bacterial flagellum protein export</keyword>
<organism evidence="10">
    <name type="scientific">Hirondellea gigas</name>
    <dbReference type="NCBI Taxonomy" id="1518452"/>
    <lineage>
        <taxon>Eukaryota</taxon>
        <taxon>Metazoa</taxon>
        <taxon>Ecdysozoa</taxon>
        <taxon>Arthropoda</taxon>
        <taxon>Crustacea</taxon>
        <taxon>Multicrustacea</taxon>
        <taxon>Malacostraca</taxon>
        <taxon>Eumalacostraca</taxon>
        <taxon>Peracarida</taxon>
        <taxon>Amphipoda</taxon>
        <taxon>Amphilochidea</taxon>
        <taxon>Lysianassida</taxon>
        <taxon>Lysianassidira</taxon>
        <taxon>Lysianassoidea</taxon>
        <taxon>Lysianassidae</taxon>
        <taxon>Hirondellea</taxon>
    </lineage>
</organism>
<keyword evidence="10" id="KW-0282">Flagellum</keyword>
<dbReference type="InterPro" id="IPR012823">
    <property type="entry name" value="Flagell_FliJ"/>
</dbReference>
<dbReference type="EMBL" id="IACF01004707">
    <property type="protein sequence ID" value="LAB70296.1"/>
    <property type="molecule type" value="mRNA"/>
</dbReference>
<protein>
    <submittedName>
        <fullName evidence="10">Flagellar export protein FliJ</fullName>
    </submittedName>
</protein>
<keyword evidence="3" id="KW-1003">Cell membrane</keyword>
<dbReference type="GO" id="GO:0015031">
    <property type="term" value="P:protein transport"/>
    <property type="evidence" value="ECO:0007669"/>
    <property type="project" value="UniProtKB-KW"/>
</dbReference>
<evidence type="ECO:0000256" key="7">
    <source>
        <dbReference type="ARBA" id="ARBA00023136"/>
    </source>
</evidence>
<keyword evidence="7" id="KW-0472">Membrane</keyword>
<keyword evidence="10" id="KW-0966">Cell projection</keyword>
<keyword evidence="4" id="KW-0145">Chemotaxis</keyword>
<keyword evidence="9" id="KW-0175">Coiled coil</keyword>
<evidence type="ECO:0000313" key="10">
    <source>
        <dbReference type="EMBL" id="LAB70296.1"/>
    </source>
</evidence>
<evidence type="ECO:0000256" key="6">
    <source>
        <dbReference type="ARBA" id="ARBA00022927"/>
    </source>
</evidence>
<feature type="coiled-coil region" evidence="9">
    <location>
        <begin position="26"/>
        <end position="53"/>
    </location>
</feature>
<dbReference type="PANTHER" id="PTHR38786">
    <property type="entry name" value="FLAGELLAR FLIJ PROTEIN"/>
    <property type="match status" value="1"/>
</dbReference>
<keyword evidence="10" id="KW-0969">Cilium</keyword>
<dbReference type="InterPro" id="IPR052570">
    <property type="entry name" value="FliJ"/>
</dbReference>
<sequence length="150" mass="17933">MNMAKNVLKLVYEQKQKQVTSALQTYKKAQNILFEQRQQLQNLQQYRRQYTEQLSVKGALGLSVSELRKYQQFIVQIDLGLSKQQQMLVKLEYDVHAYKKSWLECQINSKAIAMLLHKKALKEEKIENIKEQKLLDEFTIFQYFQKRSQI</sequence>
<evidence type="ECO:0000256" key="4">
    <source>
        <dbReference type="ARBA" id="ARBA00022500"/>
    </source>
</evidence>
<dbReference type="Gene3D" id="1.10.287.1700">
    <property type="match status" value="1"/>
</dbReference>
<evidence type="ECO:0000256" key="5">
    <source>
        <dbReference type="ARBA" id="ARBA00022795"/>
    </source>
</evidence>
<keyword evidence="2" id="KW-0813">Transport</keyword>
<dbReference type="AlphaFoldDB" id="A0A2P2I8Q0"/>
<dbReference type="GO" id="GO:0005886">
    <property type="term" value="C:plasma membrane"/>
    <property type="evidence" value="ECO:0007669"/>
    <property type="project" value="UniProtKB-SubCell"/>
</dbReference>
<dbReference type="PANTHER" id="PTHR38786:SF1">
    <property type="entry name" value="FLAGELLAR FLIJ PROTEIN"/>
    <property type="match status" value="1"/>
</dbReference>
<evidence type="ECO:0000256" key="9">
    <source>
        <dbReference type="SAM" id="Coils"/>
    </source>
</evidence>
<evidence type="ECO:0000256" key="3">
    <source>
        <dbReference type="ARBA" id="ARBA00022475"/>
    </source>
</evidence>
<proteinExistence type="evidence at transcript level"/>
<keyword evidence="5" id="KW-1005">Bacterial flagellum biogenesis</keyword>
<reference evidence="10" key="1">
    <citation type="journal article" date="2018" name="Biosci. Biotechnol. Biochem.">
        <title>Polysaccharide hydrolase of the hadal zone amphipods Hirondellea gigas.</title>
        <authorList>
            <person name="Kobayashi H."/>
            <person name="Nagahama T."/>
            <person name="Arai W."/>
            <person name="Sasagawa Y."/>
            <person name="Umeda M."/>
            <person name="Hayashi T."/>
            <person name="Nikaido I."/>
            <person name="Watanabe H."/>
            <person name="Oguri K."/>
            <person name="Kitazato H."/>
            <person name="Fujioka K."/>
            <person name="Kido Y."/>
            <person name="Takami H."/>
        </authorList>
    </citation>
    <scope>NUCLEOTIDE SEQUENCE</scope>
    <source>
        <tissue evidence="10">Whole body</tissue>
    </source>
</reference>